<reference evidence="1" key="1">
    <citation type="submission" date="2022-04" db="EMBL/GenBank/DDBJ databases">
        <title>Genome of the entomopathogenic fungus Entomophthora muscae.</title>
        <authorList>
            <person name="Elya C."/>
            <person name="Lovett B.R."/>
            <person name="Lee E."/>
            <person name="Macias A.M."/>
            <person name="Hajek A.E."/>
            <person name="De Bivort B.L."/>
            <person name="Kasson M.T."/>
            <person name="De Fine Licht H.H."/>
            <person name="Stajich J.E."/>
        </authorList>
    </citation>
    <scope>NUCLEOTIDE SEQUENCE</scope>
    <source>
        <strain evidence="1">Berkeley</strain>
    </source>
</reference>
<dbReference type="EMBL" id="QTSX02004315">
    <property type="protein sequence ID" value="KAJ9065960.1"/>
    <property type="molecule type" value="Genomic_DNA"/>
</dbReference>
<evidence type="ECO:0000313" key="1">
    <source>
        <dbReference type="EMBL" id="KAJ9065960.1"/>
    </source>
</evidence>
<evidence type="ECO:0000313" key="2">
    <source>
        <dbReference type="Proteomes" id="UP001165960"/>
    </source>
</evidence>
<name>A0ACC2SUG5_9FUNG</name>
<sequence length="263" mass="27792">MSHESEFHINVEPDSDGSLLHHPKGSGLREYIGEFIGSLVLVLLGDGVIAQVTFNENSEGTKFLSINLGWAMALAFSILLAGPTCHLNPAVTLGFAAIGKHPWAKVPGYIAAQLAGAFFGAFSLFMVYFPAFFSFPGGARTLKTAGIFATFPFEGSPLYASFMTEMLATSLLMMGILALGKHNMPSYFGALWVGLLVGSIGISLGAMTGYALNPARDLGPRLFTLAAGWGTAPFTAADYYFWVPILGPIFGAVGAALVSQILP</sequence>
<dbReference type="Proteomes" id="UP001165960">
    <property type="component" value="Unassembled WGS sequence"/>
</dbReference>
<comment type="caution">
    <text evidence="1">The sequence shown here is derived from an EMBL/GenBank/DDBJ whole genome shotgun (WGS) entry which is preliminary data.</text>
</comment>
<gene>
    <name evidence="1" type="primary">AQP1_1</name>
    <name evidence="1" type="ORF">DSO57_1014367</name>
</gene>
<accession>A0ACC2SUG5</accession>
<keyword evidence="2" id="KW-1185">Reference proteome</keyword>
<protein>
    <submittedName>
        <fullName evidence="1">Aquaporin-like protein</fullName>
    </submittedName>
</protein>
<proteinExistence type="predicted"/>
<organism evidence="1 2">
    <name type="scientific">Entomophthora muscae</name>
    <dbReference type="NCBI Taxonomy" id="34485"/>
    <lineage>
        <taxon>Eukaryota</taxon>
        <taxon>Fungi</taxon>
        <taxon>Fungi incertae sedis</taxon>
        <taxon>Zoopagomycota</taxon>
        <taxon>Entomophthoromycotina</taxon>
        <taxon>Entomophthoromycetes</taxon>
        <taxon>Entomophthorales</taxon>
        <taxon>Entomophthoraceae</taxon>
        <taxon>Entomophthora</taxon>
    </lineage>
</organism>